<evidence type="ECO:0000256" key="1">
    <source>
        <dbReference type="SAM" id="MobiDB-lite"/>
    </source>
</evidence>
<dbReference type="Proteomes" id="UP000613177">
    <property type="component" value="Unassembled WGS sequence"/>
</dbReference>
<proteinExistence type="predicted"/>
<name>A0A8H7SQH8_9FUNG</name>
<evidence type="ECO:0000313" key="3">
    <source>
        <dbReference type="Proteomes" id="UP000613177"/>
    </source>
</evidence>
<comment type="caution">
    <text evidence="2">The sequence shown here is derived from an EMBL/GenBank/DDBJ whole genome shotgun (WGS) entry which is preliminary data.</text>
</comment>
<protein>
    <submittedName>
        <fullName evidence="2">Uncharacterized protein</fullName>
    </submittedName>
</protein>
<dbReference type="PANTHER" id="PTHR47357:SF1">
    <property type="entry name" value="SPINDLE POLE BODY COMPONENT 110"/>
    <property type="match status" value="1"/>
</dbReference>
<dbReference type="PANTHER" id="PTHR47357">
    <property type="entry name" value="COP1-INTERACTIVE PROTEIN 1"/>
    <property type="match status" value="1"/>
</dbReference>
<accession>A0A8H7SQH8</accession>
<reference evidence="2" key="1">
    <citation type="submission" date="2021-01" db="EMBL/GenBank/DDBJ databases">
        <title>Metabolic potential, ecology and presence of endohyphal bacteria is reflected in genomic diversity of Mucoromycotina.</title>
        <authorList>
            <person name="Muszewska A."/>
            <person name="Okrasinska A."/>
            <person name="Steczkiewicz K."/>
            <person name="Drgas O."/>
            <person name="Orlowska M."/>
            <person name="Perlinska-Lenart U."/>
            <person name="Aleksandrzak-Piekarczyk T."/>
            <person name="Szatraj K."/>
            <person name="Zielenkiewicz U."/>
            <person name="Pilsyk S."/>
            <person name="Malc E."/>
            <person name="Mieczkowski P."/>
            <person name="Kruszewska J.S."/>
            <person name="Biernat P."/>
            <person name="Pawlowska J."/>
        </authorList>
    </citation>
    <scope>NUCLEOTIDE SEQUENCE</scope>
    <source>
        <strain evidence="2">WA0000018081</strain>
    </source>
</reference>
<feature type="region of interest" description="Disordered" evidence="1">
    <location>
        <begin position="435"/>
        <end position="456"/>
    </location>
</feature>
<dbReference type="GO" id="GO:0005200">
    <property type="term" value="F:structural constituent of cytoskeleton"/>
    <property type="evidence" value="ECO:0007669"/>
    <property type="project" value="TreeGrafter"/>
</dbReference>
<dbReference type="AlphaFoldDB" id="A0A8H7SQH8"/>
<evidence type="ECO:0000313" key="2">
    <source>
        <dbReference type="EMBL" id="KAG2233749.1"/>
    </source>
</evidence>
<dbReference type="EMBL" id="JAEPRE010000070">
    <property type="protein sequence ID" value="KAG2233749.1"/>
    <property type="molecule type" value="Genomic_DNA"/>
</dbReference>
<gene>
    <name evidence="2" type="ORF">INT48_002235</name>
</gene>
<sequence>MELTSITSIACIVPTHDKEIAYTSSSFIPPHIQYTQQGDDYQISAKDENETLTWNINHVRTPGTIPEQEQLVNYALNGFDVASLSISVCNGPTQDMYQARKQNLDAIFQILESKLGSKPDIQIEFAYVCLHDQGCYDLRKELDRSNESMIERGLEGIMKPAKLKEIWSDALRGTAWPSILTIKLIDPAKDTVGRLSLVDLLHPRFSSLLNSGKDKCYHSFQKLVNTITAVTTPGYNGKLSTNNCFLIHELEKYITGRNKLIVFGFMNDKMVTEIHWRETKSLLYLMQALKDMPVRMVPNPSAKEVIDNKHLKQSTTAMTKQNKSLKSNMEHLQRINKTLQSTLQEKERELQLFNQVEKQQMDYAQHTIEQYNSDYANIANQLENATRKLKEKNEEISSLSSGIVDLSQQLQDIKKEEQGKRDELVDALEHLLKKNEHTTRQNSELKKENRQLQREFDTVDSDNQYLKVQIQKKRRECFESNTLYDEEKRNCEKLEQKLRTEINARKLLEDKLENMKGTENVSSAELESIKEDLEQKMLEKYELKKKKIQEKAQAKISSFEPILMEKEDKINELLAKIRQLENNTDSEDQD</sequence>
<organism evidence="2 3">
    <name type="scientific">Thamnidium elegans</name>
    <dbReference type="NCBI Taxonomy" id="101142"/>
    <lineage>
        <taxon>Eukaryota</taxon>
        <taxon>Fungi</taxon>
        <taxon>Fungi incertae sedis</taxon>
        <taxon>Mucoromycota</taxon>
        <taxon>Mucoromycotina</taxon>
        <taxon>Mucoromycetes</taxon>
        <taxon>Mucorales</taxon>
        <taxon>Mucorineae</taxon>
        <taxon>Mucoraceae</taxon>
        <taxon>Thamnidium</taxon>
    </lineage>
</organism>
<keyword evidence="3" id="KW-1185">Reference proteome</keyword>
<dbReference type="GO" id="GO:0005856">
    <property type="term" value="C:cytoskeleton"/>
    <property type="evidence" value="ECO:0007669"/>
    <property type="project" value="TreeGrafter"/>
</dbReference>